<comment type="caution">
    <text evidence="1">The sequence shown here is derived from an EMBL/GenBank/DDBJ whole genome shotgun (WGS) entry which is preliminary data.</text>
</comment>
<dbReference type="OrthoDB" id="2142868at2759"/>
<gene>
    <name evidence="1" type="ORF">EZS28_036311</name>
</gene>
<accession>A0A5J4UDY0</accession>
<organism evidence="1 2">
    <name type="scientific">Streblomastix strix</name>
    <dbReference type="NCBI Taxonomy" id="222440"/>
    <lineage>
        <taxon>Eukaryota</taxon>
        <taxon>Metamonada</taxon>
        <taxon>Preaxostyla</taxon>
        <taxon>Oxymonadida</taxon>
        <taxon>Streblomastigidae</taxon>
        <taxon>Streblomastix</taxon>
    </lineage>
</organism>
<dbReference type="EMBL" id="SNRW01017627">
    <property type="protein sequence ID" value="KAA6368161.1"/>
    <property type="molecule type" value="Genomic_DNA"/>
</dbReference>
<proteinExistence type="predicted"/>
<evidence type="ECO:0000313" key="1">
    <source>
        <dbReference type="EMBL" id="KAA6368161.1"/>
    </source>
</evidence>
<feature type="non-terminal residue" evidence="1">
    <location>
        <position position="1"/>
    </location>
</feature>
<evidence type="ECO:0000313" key="2">
    <source>
        <dbReference type="Proteomes" id="UP000324800"/>
    </source>
</evidence>
<reference evidence="1 2" key="1">
    <citation type="submission" date="2019-03" db="EMBL/GenBank/DDBJ databases">
        <title>Single cell metagenomics reveals metabolic interactions within the superorganism composed of flagellate Streblomastix strix and complex community of Bacteroidetes bacteria on its surface.</title>
        <authorList>
            <person name="Treitli S.C."/>
            <person name="Kolisko M."/>
            <person name="Husnik F."/>
            <person name="Keeling P."/>
            <person name="Hampl V."/>
        </authorList>
    </citation>
    <scope>NUCLEOTIDE SEQUENCE [LARGE SCALE GENOMIC DNA]</scope>
    <source>
        <strain evidence="1">ST1C</strain>
    </source>
</reference>
<dbReference type="Proteomes" id="UP000324800">
    <property type="component" value="Unassembled WGS sequence"/>
</dbReference>
<sequence length="115" mass="13502">RNIEHFDKIHQAIKQADFYDNLLTFFMKRDISQANLQVIPMSEAKIDIQKVSKLPVENFIVKYLKQLKQGMECNLSVEYKLKELTVFQIKAQIKAFCDYERKNASTIQKSNISVE</sequence>
<name>A0A5J4UDY0_9EUKA</name>
<dbReference type="AlphaFoldDB" id="A0A5J4UDY0"/>
<protein>
    <submittedName>
        <fullName evidence="1">Uncharacterized protein</fullName>
    </submittedName>
</protein>